<reference evidence="1 2" key="1">
    <citation type="journal article" date="2014" name="Genome Announc.">
        <title>Genome Sequence of a Promising Hydrogen-Producing Facultative Anaerobic Bacterium, Brevundimonas naejangsanensis Strain B1.</title>
        <authorList>
            <person name="Su H."/>
            <person name="Zhang T."/>
            <person name="Bao M."/>
            <person name="Jiang Y."/>
            <person name="Wang Y."/>
            <person name="Tan T."/>
        </authorList>
    </citation>
    <scope>NUCLEOTIDE SEQUENCE [LARGE SCALE GENOMIC DNA]</scope>
    <source>
        <strain evidence="1 2">B1</strain>
    </source>
</reference>
<evidence type="ECO:0008006" key="3">
    <source>
        <dbReference type="Google" id="ProtNLM"/>
    </source>
</evidence>
<name>A0A172Y4G6_9CAUL</name>
<proteinExistence type="predicted"/>
<organism evidence="1 2">
    <name type="scientific">Brevundimonas naejangsanensis</name>
    <dbReference type="NCBI Taxonomy" id="588932"/>
    <lineage>
        <taxon>Bacteria</taxon>
        <taxon>Pseudomonadati</taxon>
        <taxon>Pseudomonadota</taxon>
        <taxon>Alphaproteobacteria</taxon>
        <taxon>Caulobacterales</taxon>
        <taxon>Caulobacteraceae</taxon>
        <taxon>Brevundimonas</taxon>
    </lineage>
</organism>
<sequence>MTSPIWTPERTRQLMTLWKEGRTAAWIARALGPGVSRCAVLGKVYRLGLARGPEARRVRTVLTSLQTKPPRKAVSIDRLASRPCAASKSKAGVAPSAAATETPSGPTATVLSVGFGQCRWPYGVPGEAGFGLCGRSVARGAFCAAHAAVGYQKRPISAESLLRMAGLG</sequence>
<dbReference type="InterPro" id="IPR011681">
    <property type="entry name" value="GcrA"/>
</dbReference>
<dbReference type="STRING" id="588932.DA69_04325"/>
<evidence type="ECO:0000313" key="1">
    <source>
        <dbReference type="EMBL" id="ANF54036.1"/>
    </source>
</evidence>
<dbReference type="Proteomes" id="UP000077603">
    <property type="component" value="Chromosome"/>
</dbReference>
<evidence type="ECO:0000313" key="2">
    <source>
        <dbReference type="Proteomes" id="UP000077603"/>
    </source>
</evidence>
<dbReference type="AlphaFoldDB" id="A0A172Y4G6"/>
<dbReference type="KEGG" id="bne:DA69_04325"/>
<gene>
    <name evidence="1" type="ORF">DA69_04325</name>
</gene>
<keyword evidence="2" id="KW-1185">Reference proteome</keyword>
<dbReference type="RefSeq" id="WP_025977292.1">
    <property type="nucleotide sequence ID" value="NZ_CP015614.1"/>
</dbReference>
<dbReference type="eggNOG" id="COG5352">
    <property type="taxonomic scope" value="Bacteria"/>
</dbReference>
<dbReference type="EMBL" id="CP015614">
    <property type="protein sequence ID" value="ANF54036.1"/>
    <property type="molecule type" value="Genomic_DNA"/>
</dbReference>
<accession>A0A172Y4G6</accession>
<protein>
    <recommendedName>
        <fullName evidence="3">GcrA cell cycle regulator</fullName>
    </recommendedName>
</protein>
<dbReference type="Pfam" id="PF07750">
    <property type="entry name" value="GcrA"/>
    <property type="match status" value="1"/>
</dbReference>